<evidence type="ECO:0000256" key="1">
    <source>
        <dbReference type="SAM" id="Phobius"/>
    </source>
</evidence>
<name>A0A0A9GH90_ARUDO</name>
<reference evidence="2" key="1">
    <citation type="submission" date="2014-09" db="EMBL/GenBank/DDBJ databases">
        <authorList>
            <person name="Magalhaes I.L.F."/>
            <person name="Oliveira U."/>
            <person name="Santos F.R."/>
            <person name="Vidigal T.H.D.A."/>
            <person name="Brescovit A.D."/>
            <person name="Santos A.J."/>
        </authorList>
    </citation>
    <scope>NUCLEOTIDE SEQUENCE</scope>
    <source>
        <tissue evidence="2">Shoot tissue taken approximately 20 cm above the soil surface</tissue>
    </source>
</reference>
<sequence length="56" mass="5937">MRASVSPIIVDRICPTCISLAMLGDEKSSNTLLTGMVGAHVLIPQISMSCVVFAMQ</sequence>
<evidence type="ECO:0000313" key="2">
    <source>
        <dbReference type="EMBL" id="JAE23852.1"/>
    </source>
</evidence>
<keyword evidence="1" id="KW-0812">Transmembrane</keyword>
<organism evidence="2">
    <name type="scientific">Arundo donax</name>
    <name type="common">Giant reed</name>
    <name type="synonym">Donax arundinaceus</name>
    <dbReference type="NCBI Taxonomy" id="35708"/>
    <lineage>
        <taxon>Eukaryota</taxon>
        <taxon>Viridiplantae</taxon>
        <taxon>Streptophyta</taxon>
        <taxon>Embryophyta</taxon>
        <taxon>Tracheophyta</taxon>
        <taxon>Spermatophyta</taxon>
        <taxon>Magnoliopsida</taxon>
        <taxon>Liliopsida</taxon>
        <taxon>Poales</taxon>
        <taxon>Poaceae</taxon>
        <taxon>PACMAD clade</taxon>
        <taxon>Arundinoideae</taxon>
        <taxon>Arundineae</taxon>
        <taxon>Arundo</taxon>
    </lineage>
</organism>
<protein>
    <submittedName>
        <fullName evidence="2">Uncharacterized protein</fullName>
    </submittedName>
</protein>
<dbReference type="EMBL" id="GBRH01174044">
    <property type="protein sequence ID" value="JAE23852.1"/>
    <property type="molecule type" value="Transcribed_RNA"/>
</dbReference>
<keyword evidence="1" id="KW-1133">Transmembrane helix</keyword>
<dbReference type="AlphaFoldDB" id="A0A0A9GH90"/>
<reference evidence="2" key="2">
    <citation type="journal article" date="2015" name="Data Brief">
        <title>Shoot transcriptome of the giant reed, Arundo donax.</title>
        <authorList>
            <person name="Barrero R.A."/>
            <person name="Guerrero F.D."/>
            <person name="Moolhuijzen P."/>
            <person name="Goolsby J.A."/>
            <person name="Tidwell J."/>
            <person name="Bellgard S.E."/>
            <person name="Bellgard M.I."/>
        </authorList>
    </citation>
    <scope>NUCLEOTIDE SEQUENCE</scope>
    <source>
        <tissue evidence="2">Shoot tissue taken approximately 20 cm above the soil surface</tissue>
    </source>
</reference>
<keyword evidence="1" id="KW-0472">Membrane</keyword>
<proteinExistence type="predicted"/>
<accession>A0A0A9GH90</accession>
<feature type="transmembrane region" description="Helical" evidence="1">
    <location>
        <begin position="32"/>
        <end position="55"/>
    </location>
</feature>